<keyword evidence="1" id="KW-0677">Repeat</keyword>
<dbReference type="InterPro" id="IPR004360">
    <property type="entry name" value="Glyas_Fos-R_dOase_dom"/>
</dbReference>
<dbReference type="PANTHER" id="PTHR36113">
    <property type="entry name" value="LYASE, PUTATIVE-RELATED-RELATED"/>
    <property type="match status" value="1"/>
</dbReference>
<protein>
    <recommendedName>
        <fullName evidence="2">VOC domain-containing protein</fullName>
    </recommendedName>
</protein>
<evidence type="ECO:0000313" key="4">
    <source>
        <dbReference type="Proteomes" id="UP000019141"/>
    </source>
</evidence>
<dbReference type="GO" id="GO:0042178">
    <property type="term" value="P:xenobiotic catabolic process"/>
    <property type="evidence" value="ECO:0007669"/>
    <property type="project" value="InterPro"/>
</dbReference>
<evidence type="ECO:0000256" key="1">
    <source>
        <dbReference type="ARBA" id="ARBA00022737"/>
    </source>
</evidence>
<evidence type="ECO:0000259" key="2">
    <source>
        <dbReference type="PROSITE" id="PS51819"/>
    </source>
</evidence>
<name>W4LLC7_ENTF1</name>
<dbReference type="HOGENOM" id="CLU_052361_2_0_7"/>
<dbReference type="CDD" id="cd07252">
    <property type="entry name" value="BphC1-RGP6_N_like"/>
    <property type="match status" value="1"/>
</dbReference>
<dbReference type="PATRIC" id="fig|1429438.4.peg.3882"/>
<dbReference type="InterPro" id="IPR037523">
    <property type="entry name" value="VOC_core"/>
</dbReference>
<dbReference type="PROSITE" id="PS51819">
    <property type="entry name" value="VOC"/>
    <property type="match status" value="2"/>
</dbReference>
<dbReference type="PANTHER" id="PTHR36113:SF3">
    <property type="entry name" value="SLL5075 PROTEIN"/>
    <property type="match status" value="1"/>
</dbReference>
<dbReference type="Pfam" id="PF22632">
    <property type="entry name" value="BphC_D1"/>
    <property type="match status" value="1"/>
</dbReference>
<dbReference type="Pfam" id="PF00903">
    <property type="entry name" value="Glyoxalase"/>
    <property type="match status" value="1"/>
</dbReference>
<keyword evidence="4" id="KW-1185">Reference proteome</keyword>
<dbReference type="Proteomes" id="UP000019141">
    <property type="component" value="Unassembled WGS sequence"/>
</dbReference>
<feature type="domain" description="VOC" evidence="2">
    <location>
        <begin position="145"/>
        <end position="267"/>
    </location>
</feature>
<organism evidence="3 4">
    <name type="scientific">Entotheonella factor</name>
    <dbReference type="NCBI Taxonomy" id="1429438"/>
    <lineage>
        <taxon>Bacteria</taxon>
        <taxon>Pseudomonadati</taxon>
        <taxon>Nitrospinota/Tectimicrobiota group</taxon>
        <taxon>Candidatus Tectimicrobiota</taxon>
        <taxon>Candidatus Entotheonellia</taxon>
        <taxon>Candidatus Entotheonellales</taxon>
        <taxon>Candidatus Entotheonellaceae</taxon>
        <taxon>Candidatus Entotheonella</taxon>
    </lineage>
</organism>
<dbReference type="EMBL" id="AZHW01000580">
    <property type="protein sequence ID" value="ETW98156.1"/>
    <property type="molecule type" value="Genomic_DNA"/>
</dbReference>
<dbReference type="SUPFAM" id="SSF54593">
    <property type="entry name" value="Glyoxalase/Bleomycin resistance protein/Dihydroxybiphenyl dioxygenase"/>
    <property type="match status" value="2"/>
</dbReference>
<dbReference type="AlphaFoldDB" id="W4LLC7"/>
<dbReference type="InterPro" id="IPR029068">
    <property type="entry name" value="Glyas_Bleomycin-R_OHBP_Dase"/>
</dbReference>
<comment type="caution">
    <text evidence="3">The sequence shown here is derived from an EMBL/GenBank/DDBJ whole genome shotgun (WGS) entry which is preliminary data.</text>
</comment>
<feature type="domain" description="VOC" evidence="2">
    <location>
        <begin position="6"/>
        <end position="121"/>
    </location>
</feature>
<dbReference type="InterPro" id="IPR051332">
    <property type="entry name" value="Fosfomycin_Res_Enzymes"/>
</dbReference>
<dbReference type="CDD" id="cd07237">
    <property type="entry name" value="BphC1-RGP6_C_like"/>
    <property type="match status" value="1"/>
</dbReference>
<accession>W4LLC7</accession>
<dbReference type="InterPro" id="IPR017626">
    <property type="entry name" value="DiOHbiphenyl_dOase"/>
</dbReference>
<evidence type="ECO:0000313" key="3">
    <source>
        <dbReference type="EMBL" id="ETW98156.1"/>
    </source>
</evidence>
<dbReference type="GO" id="GO:0005506">
    <property type="term" value="F:iron ion binding"/>
    <property type="evidence" value="ECO:0007669"/>
    <property type="project" value="InterPro"/>
</dbReference>
<reference evidence="3 4" key="1">
    <citation type="journal article" date="2014" name="Nature">
        <title>An environmental bacterial taxon with a large and distinct metabolic repertoire.</title>
        <authorList>
            <person name="Wilson M.C."/>
            <person name="Mori T."/>
            <person name="Ruckert C."/>
            <person name="Uria A.R."/>
            <person name="Helf M.J."/>
            <person name="Takada K."/>
            <person name="Gernert C."/>
            <person name="Steffens U.A."/>
            <person name="Heycke N."/>
            <person name="Schmitt S."/>
            <person name="Rinke C."/>
            <person name="Helfrich E.J."/>
            <person name="Brachmann A.O."/>
            <person name="Gurgui C."/>
            <person name="Wakimoto T."/>
            <person name="Kracht M."/>
            <person name="Crusemann M."/>
            <person name="Hentschel U."/>
            <person name="Abe I."/>
            <person name="Matsunaga S."/>
            <person name="Kalinowski J."/>
            <person name="Takeyama H."/>
            <person name="Piel J."/>
        </authorList>
    </citation>
    <scope>NUCLEOTIDE SEQUENCE [LARGE SCALE GENOMIC DNA]</scope>
    <source>
        <strain evidence="4">TSY1</strain>
    </source>
</reference>
<dbReference type="GO" id="GO:0051213">
    <property type="term" value="F:dioxygenase activity"/>
    <property type="evidence" value="ECO:0007669"/>
    <property type="project" value="InterPro"/>
</dbReference>
<dbReference type="Gene3D" id="3.10.180.10">
    <property type="entry name" value="2,3-Dihydroxybiphenyl 1,2-Dioxygenase, domain 1"/>
    <property type="match status" value="2"/>
</dbReference>
<gene>
    <name evidence="3" type="ORF">ETSY1_19930</name>
</gene>
<dbReference type="NCBIfam" id="TIGR03213">
    <property type="entry name" value="23dbph12diox"/>
    <property type="match status" value="1"/>
</dbReference>
<proteinExistence type="predicted"/>
<sequence length="298" mass="33286">MASVTQLGYLGVGVSDIARWEQFSTQVLGLQIGERGDDGTLFLRMDDYHHRLTLHPGGGDDVEYVGWEVVDEHALRDVADQLRAAGTPVTVGTAAEAEARRVVGLIRFQDPSGVQSEIYFGPMQSFDAPFVSPRGISGFVTDNMGFGHIVIAVDDLEESIAFYRDVLGLRISDFIYLERPPGNRFKMAFFHCNPRHHSLAFMAMKPEKRLNHFMLQAQSINDVGTTYDLCQDQGVRIARGMGRHTNDHMMSFYMVSPSGFQIEYGWGGREVDDATWQVQQHTSGSMWGHRPMPEPVGA</sequence>